<dbReference type="OrthoDB" id="1306049at2759"/>
<accession>A0A484L7G9</accession>
<dbReference type="Proteomes" id="UP000595140">
    <property type="component" value="Unassembled WGS sequence"/>
</dbReference>
<keyword evidence="2" id="KW-1185">Reference proteome</keyword>
<gene>
    <name evidence="1" type="ORF">CCAM_LOCUS14085</name>
</gene>
<organism evidence="1 2">
    <name type="scientific">Cuscuta campestris</name>
    <dbReference type="NCBI Taxonomy" id="132261"/>
    <lineage>
        <taxon>Eukaryota</taxon>
        <taxon>Viridiplantae</taxon>
        <taxon>Streptophyta</taxon>
        <taxon>Embryophyta</taxon>
        <taxon>Tracheophyta</taxon>
        <taxon>Spermatophyta</taxon>
        <taxon>Magnoliopsida</taxon>
        <taxon>eudicotyledons</taxon>
        <taxon>Gunneridae</taxon>
        <taxon>Pentapetalae</taxon>
        <taxon>asterids</taxon>
        <taxon>lamiids</taxon>
        <taxon>Solanales</taxon>
        <taxon>Convolvulaceae</taxon>
        <taxon>Cuscuteae</taxon>
        <taxon>Cuscuta</taxon>
        <taxon>Cuscuta subgen. Grammica</taxon>
        <taxon>Cuscuta sect. Cleistogrammica</taxon>
    </lineage>
</organism>
<protein>
    <recommendedName>
        <fullName evidence="3">MADS-box domain-containing protein</fullName>
    </recommendedName>
</protein>
<evidence type="ECO:0000313" key="2">
    <source>
        <dbReference type="Proteomes" id="UP000595140"/>
    </source>
</evidence>
<evidence type="ECO:0000313" key="1">
    <source>
        <dbReference type="EMBL" id="VFQ72309.1"/>
    </source>
</evidence>
<dbReference type="EMBL" id="OOIL02001115">
    <property type="protein sequence ID" value="VFQ72309.1"/>
    <property type="molecule type" value="Genomic_DNA"/>
</dbReference>
<evidence type="ECO:0008006" key="3">
    <source>
        <dbReference type="Google" id="ProtNLM"/>
    </source>
</evidence>
<dbReference type="AlphaFoldDB" id="A0A484L7G9"/>
<reference evidence="1 2" key="1">
    <citation type="submission" date="2018-04" db="EMBL/GenBank/DDBJ databases">
        <authorList>
            <person name="Vogel A."/>
        </authorList>
    </citation>
    <scope>NUCLEOTIDE SEQUENCE [LARGE SCALE GENOMIC DNA]</scope>
</reference>
<name>A0A484L7G9_9ASTE</name>
<proteinExistence type="predicted"/>
<sequence>MYSAFDKEPVVWPSVEGMQHTVARFRSLPNIEQTRRMLNQESFVHERIHKLSTNVIKLKKENREKLMITLMHRILDGEHIIEPLSIMDLNDLGWVINMHLAEINHRIEAIKKVGGASSSTMAQPVTDDHQVAAKEVPVFHIPIVTGEASVSRAQHVFPLCRDLTITHDGVQAGGSNFGMVAPGVFNFEVGSSSNSGLDPTMFNCEVGASSNNVPSLSMFNNQGGPSGSEVVATRMLSFQAGAFNRGVVSPEMFNFQSGASSSSVAALDMFNFKGGPFTDCAVAPGMYNFLNGAFSNNATTEGMLKYHTGDSRNCVVSPCELNFETGVSSNNTEALGKFNYKKQ</sequence>